<name>A0A167NVI4_PHYB8</name>
<feature type="domain" description="Rhodanese" evidence="1">
    <location>
        <begin position="216"/>
        <end position="309"/>
    </location>
</feature>
<protein>
    <recommendedName>
        <fullName evidence="1">Rhodanese domain-containing protein</fullName>
    </recommendedName>
</protein>
<dbReference type="SUPFAM" id="SSF52821">
    <property type="entry name" value="Rhodanese/Cell cycle control phosphatase"/>
    <property type="match status" value="1"/>
</dbReference>
<dbReference type="InterPro" id="IPR022111">
    <property type="entry name" value="Rhodanese_C"/>
</dbReference>
<dbReference type="InterPro" id="IPR036873">
    <property type="entry name" value="Rhodanese-like_dom_sf"/>
</dbReference>
<dbReference type="VEuPathDB" id="FungiDB:PHYBLDRAFT_165217"/>
<gene>
    <name evidence="2" type="ORF">PHYBLDRAFT_165217</name>
</gene>
<evidence type="ECO:0000313" key="3">
    <source>
        <dbReference type="Proteomes" id="UP000077315"/>
    </source>
</evidence>
<dbReference type="Pfam" id="PF17773">
    <property type="entry name" value="UPF0176_N"/>
    <property type="match status" value="1"/>
</dbReference>
<dbReference type="Gene3D" id="3.40.250.10">
    <property type="entry name" value="Rhodanese-like domain"/>
    <property type="match status" value="1"/>
</dbReference>
<dbReference type="AlphaFoldDB" id="A0A167NVI4"/>
<reference evidence="3" key="1">
    <citation type="submission" date="2015-06" db="EMBL/GenBank/DDBJ databases">
        <title>Expansion of signal transduction pathways in fungi by whole-genome duplication.</title>
        <authorList>
            <consortium name="DOE Joint Genome Institute"/>
            <person name="Corrochano L.M."/>
            <person name="Kuo A."/>
            <person name="Marcet-Houben M."/>
            <person name="Polaino S."/>
            <person name="Salamov A."/>
            <person name="Villalobos J.M."/>
            <person name="Alvarez M.I."/>
            <person name="Avalos J."/>
            <person name="Benito E.P."/>
            <person name="Benoit I."/>
            <person name="Burger G."/>
            <person name="Camino L.P."/>
            <person name="Canovas D."/>
            <person name="Cerda-Olmedo E."/>
            <person name="Cheng J.-F."/>
            <person name="Dominguez A."/>
            <person name="Elias M."/>
            <person name="Eslava A.P."/>
            <person name="Glaser F."/>
            <person name="Grimwood J."/>
            <person name="Gutierrez G."/>
            <person name="Heitman J."/>
            <person name="Henrissat B."/>
            <person name="Iturriaga E.A."/>
            <person name="Lang B.F."/>
            <person name="Lavin J.L."/>
            <person name="Lee S."/>
            <person name="Li W."/>
            <person name="Lindquist E."/>
            <person name="Lopez-Garcia S."/>
            <person name="Luque E.M."/>
            <person name="Marcos A.T."/>
            <person name="Martin J."/>
            <person name="McCluskey K."/>
            <person name="Medina H.R."/>
            <person name="Miralles-Duran A."/>
            <person name="Miyazaki A."/>
            <person name="Munoz-Torres E."/>
            <person name="Oguiza J.A."/>
            <person name="Ohm R."/>
            <person name="Olmedo M."/>
            <person name="Orejas M."/>
            <person name="Ortiz-Castellanos L."/>
            <person name="Pisabarro A.G."/>
            <person name="Rodriguez-Romero J."/>
            <person name="Ruiz-Herrera J."/>
            <person name="Ruiz-Vazquez R."/>
            <person name="Sanz C."/>
            <person name="Schackwitz W."/>
            <person name="Schmutz J."/>
            <person name="Shahriari M."/>
            <person name="Shelest E."/>
            <person name="Silva-Franco F."/>
            <person name="Soanes D."/>
            <person name="Syed K."/>
            <person name="Tagua V.G."/>
            <person name="Talbot N.J."/>
            <person name="Thon M."/>
            <person name="De vries R.P."/>
            <person name="Wiebenga A."/>
            <person name="Yadav J.S."/>
            <person name="Braun E.L."/>
            <person name="Baker S."/>
            <person name="Garre V."/>
            <person name="Horwitz B."/>
            <person name="Torres-Martinez S."/>
            <person name="Idnurm A."/>
            <person name="Herrera-Estrella A."/>
            <person name="Gabaldon T."/>
            <person name="Grigoriev I.V."/>
        </authorList>
    </citation>
    <scope>NUCLEOTIDE SEQUENCE [LARGE SCALE GENOMIC DNA]</scope>
    <source>
        <strain evidence="3">NRRL 1555(-)</strain>
    </source>
</reference>
<dbReference type="PANTHER" id="PTHR43846:SF1">
    <property type="entry name" value="TRNA URIDINE(34) HYDROXYLASE"/>
    <property type="match status" value="1"/>
</dbReference>
<dbReference type="OrthoDB" id="25002at2759"/>
<dbReference type="Proteomes" id="UP000077315">
    <property type="component" value="Unassembled WGS sequence"/>
</dbReference>
<proteinExistence type="predicted"/>
<dbReference type="PROSITE" id="PS50206">
    <property type="entry name" value="RHODANESE_3"/>
    <property type="match status" value="1"/>
</dbReference>
<dbReference type="EMBL" id="KV440975">
    <property type="protein sequence ID" value="OAD76698.1"/>
    <property type="molecule type" value="Genomic_DNA"/>
</dbReference>
<dbReference type="Gene3D" id="3.30.70.100">
    <property type="match status" value="1"/>
</dbReference>
<dbReference type="InParanoid" id="A0A167NVI4"/>
<dbReference type="GeneID" id="28996088"/>
<dbReference type="InterPro" id="IPR040503">
    <property type="entry name" value="TRHO_N"/>
</dbReference>
<organism evidence="2 3">
    <name type="scientific">Phycomyces blakesleeanus (strain ATCC 8743b / DSM 1359 / FGSC 10004 / NBRC 33097 / NRRL 1555)</name>
    <dbReference type="NCBI Taxonomy" id="763407"/>
    <lineage>
        <taxon>Eukaryota</taxon>
        <taxon>Fungi</taxon>
        <taxon>Fungi incertae sedis</taxon>
        <taxon>Mucoromycota</taxon>
        <taxon>Mucoromycotina</taxon>
        <taxon>Mucoromycetes</taxon>
        <taxon>Mucorales</taxon>
        <taxon>Phycomycetaceae</taxon>
        <taxon>Phycomyces</taxon>
    </lineage>
</organism>
<evidence type="ECO:0000313" key="2">
    <source>
        <dbReference type="EMBL" id="OAD76698.1"/>
    </source>
</evidence>
<dbReference type="InterPro" id="IPR001763">
    <property type="entry name" value="Rhodanese-like_dom"/>
</dbReference>
<dbReference type="STRING" id="763407.A0A167NVI4"/>
<accession>A0A167NVI4</accession>
<dbReference type="SMART" id="SM00450">
    <property type="entry name" value="RHOD"/>
    <property type="match status" value="1"/>
</dbReference>
<dbReference type="PANTHER" id="PTHR43846">
    <property type="entry name" value="UPF0176 PROTEIN YCEA"/>
    <property type="match status" value="1"/>
</dbReference>
<dbReference type="Pfam" id="PF12368">
    <property type="entry name" value="Rhodanese_C"/>
    <property type="match status" value="1"/>
</dbReference>
<evidence type="ECO:0000259" key="1">
    <source>
        <dbReference type="PROSITE" id="PS50206"/>
    </source>
</evidence>
<sequence>MLRRLTLRFNSLSKRRNHSTCAHSNNQTLKSSQTTLSVRPPLLVMTHRSPRIAEFLVCHGTRLSSTVASSSVSTATTLRNSPSLDPSTFKTLSFYRFHTLAKEELGPWREQLLDDLKQWHIVGRIYLSTEGINAQLSCPEKYVDALRTYCSTVIKPRLGDTLMDLNLGTEHGQRAFRALHLVADGLDPTSYNLSNQPSHLSPAEWHKKLAEYKAKHGKDPVLIDMRNQYESHIGYFEGATRPDVDTFRGSIKAMNEIVKDVPRNQEVFMYCTGGIRCSKAGAILQSASGFETVHLVEGGVTAYGRWIQGQEEKSLFKGKNFTFDARLGETITDEVFGKCHLCGQPSSQYQNCTHASCNLLMLCCSSCSTQFLNTCGRLKCYDTVHRYRTQTHEHFKPDGPIMIDGVRAYVKEGEKNMRSDIERVVVGKSGVMCEHKYNRRIRAFEVLGEPGQVLEEWAKAGRELPPTTATI</sequence>
<dbReference type="RefSeq" id="XP_018294738.1">
    <property type="nucleotide sequence ID" value="XM_018435182.1"/>
</dbReference>
<dbReference type="Pfam" id="PF00581">
    <property type="entry name" value="Rhodanese"/>
    <property type="match status" value="1"/>
</dbReference>
<keyword evidence="3" id="KW-1185">Reference proteome</keyword>